<organism evidence="2 3">
    <name type="scientific">Paenibacillus agaridevorans</name>
    <dbReference type="NCBI Taxonomy" id="171404"/>
    <lineage>
        <taxon>Bacteria</taxon>
        <taxon>Bacillati</taxon>
        <taxon>Bacillota</taxon>
        <taxon>Bacilli</taxon>
        <taxon>Bacillales</taxon>
        <taxon>Paenibacillaceae</taxon>
        <taxon>Paenibacillus</taxon>
    </lineage>
</organism>
<feature type="transmembrane region" description="Helical" evidence="1">
    <location>
        <begin position="56"/>
        <end position="76"/>
    </location>
</feature>
<dbReference type="RefSeq" id="WP_108995666.1">
    <property type="nucleotide sequence ID" value="NZ_BDQX01000394.1"/>
</dbReference>
<evidence type="ECO:0000313" key="2">
    <source>
        <dbReference type="EMBL" id="GBG11361.1"/>
    </source>
</evidence>
<reference evidence="2 3" key="1">
    <citation type="submission" date="2017-08" db="EMBL/GenBank/DDBJ databases">
        <title>Substantial Increase in Enzyme Production by Combined Drug-Resistance Mutations in Paenibacillus agaridevorans.</title>
        <authorList>
            <person name="Tanaka Y."/>
            <person name="Funane K."/>
            <person name="Hosaka T."/>
            <person name="Shiwa Y."/>
            <person name="Fujita N."/>
            <person name="Miyazaki T."/>
            <person name="Yoshikawa H."/>
            <person name="Murakami K."/>
            <person name="Kasahara K."/>
            <person name="Inaoka T."/>
            <person name="Hiraga Y."/>
            <person name="Ochi K."/>
        </authorList>
    </citation>
    <scope>NUCLEOTIDE SEQUENCE [LARGE SCALE GENOMIC DNA]</scope>
    <source>
        <strain evidence="2 3">T-3040</strain>
    </source>
</reference>
<dbReference type="EMBL" id="BDQX01000394">
    <property type="protein sequence ID" value="GBG11361.1"/>
    <property type="molecule type" value="Genomic_DNA"/>
</dbReference>
<dbReference type="Proteomes" id="UP000245202">
    <property type="component" value="Unassembled WGS sequence"/>
</dbReference>
<sequence length="232" mass="25462">MNAMNMPPLPGSPSAGAAERGLRTWRVGSLSMGITLILMGTAFAVSLWQDTEAYELLLWVAPIVFVLLGAELLIHLKMSGSRDTVVRYDWISVFFVGLIGAASLLLALLMSTGVFDELRSGLQMTQRTAYVDTEGVAIPAEVTKVIVQATDGVTLNETETREAHLMGQIRYWSEGPITSINDDIWRTRVVGDTMYIVIGTVPRRDGGFVTDAVRPMLMLALPKGLQVERQNY</sequence>
<keyword evidence="1" id="KW-1133">Transmembrane helix</keyword>
<comment type="caution">
    <text evidence="2">The sequence shown here is derived from an EMBL/GenBank/DDBJ whole genome shotgun (WGS) entry which is preliminary data.</text>
</comment>
<protein>
    <submittedName>
        <fullName evidence="2">Uncharacterized protein</fullName>
    </submittedName>
</protein>
<evidence type="ECO:0000313" key="3">
    <source>
        <dbReference type="Proteomes" id="UP000245202"/>
    </source>
</evidence>
<gene>
    <name evidence="2" type="ORF">PAT3040_06166</name>
</gene>
<evidence type="ECO:0000256" key="1">
    <source>
        <dbReference type="SAM" id="Phobius"/>
    </source>
</evidence>
<proteinExistence type="predicted"/>
<feature type="transmembrane region" description="Helical" evidence="1">
    <location>
        <begin position="30"/>
        <end position="50"/>
    </location>
</feature>
<keyword evidence="1" id="KW-0812">Transmembrane</keyword>
<accession>A0A2R5F516</accession>
<keyword evidence="1" id="KW-0472">Membrane</keyword>
<keyword evidence="3" id="KW-1185">Reference proteome</keyword>
<name>A0A2R5F516_9BACL</name>
<feature type="transmembrane region" description="Helical" evidence="1">
    <location>
        <begin position="88"/>
        <end position="110"/>
    </location>
</feature>
<dbReference type="AlphaFoldDB" id="A0A2R5F516"/>